<accession>A0A5J4R9W8</accession>
<protein>
    <recommendedName>
        <fullName evidence="1">Putative restriction endonuclease domain-containing protein</fullName>
    </recommendedName>
</protein>
<dbReference type="InterPro" id="IPR011335">
    <property type="entry name" value="Restrct_endonuc-II-like"/>
</dbReference>
<dbReference type="Gene3D" id="3.90.1570.10">
    <property type="entry name" value="tt1808, chain A"/>
    <property type="match status" value="1"/>
</dbReference>
<organism evidence="2">
    <name type="scientific">termite gut metagenome</name>
    <dbReference type="NCBI Taxonomy" id="433724"/>
    <lineage>
        <taxon>unclassified sequences</taxon>
        <taxon>metagenomes</taxon>
        <taxon>organismal metagenomes</taxon>
    </lineage>
</organism>
<dbReference type="Pfam" id="PF05685">
    <property type="entry name" value="Uma2"/>
    <property type="match status" value="1"/>
</dbReference>
<dbReference type="EMBL" id="SNRY01001494">
    <property type="protein sequence ID" value="KAA6330502.1"/>
    <property type="molecule type" value="Genomic_DNA"/>
</dbReference>
<feature type="domain" description="Putative restriction endonuclease" evidence="1">
    <location>
        <begin position="14"/>
        <end position="189"/>
    </location>
</feature>
<dbReference type="PANTHER" id="PTHR36558">
    <property type="entry name" value="GLR1098 PROTEIN"/>
    <property type="match status" value="1"/>
</dbReference>
<name>A0A5J4R9W8_9ZZZZ</name>
<reference evidence="2" key="1">
    <citation type="submission" date="2019-03" db="EMBL/GenBank/DDBJ databases">
        <title>Single cell metagenomics reveals metabolic interactions within the superorganism composed of flagellate Streblomastix strix and complex community of Bacteroidetes bacteria on its surface.</title>
        <authorList>
            <person name="Treitli S.C."/>
            <person name="Kolisko M."/>
            <person name="Husnik F."/>
            <person name="Keeling P."/>
            <person name="Hampl V."/>
        </authorList>
    </citation>
    <scope>NUCLEOTIDE SEQUENCE</scope>
    <source>
        <strain evidence="2">STM</strain>
    </source>
</reference>
<dbReference type="CDD" id="cd06260">
    <property type="entry name" value="DUF820-like"/>
    <property type="match status" value="1"/>
</dbReference>
<dbReference type="SUPFAM" id="SSF52980">
    <property type="entry name" value="Restriction endonuclease-like"/>
    <property type="match status" value="1"/>
</dbReference>
<comment type="caution">
    <text evidence="2">The sequence shown here is derived from an EMBL/GenBank/DDBJ whole genome shotgun (WGS) entry which is preliminary data.</text>
</comment>
<gene>
    <name evidence="2" type="ORF">EZS27_020800</name>
</gene>
<evidence type="ECO:0000313" key="2">
    <source>
        <dbReference type="EMBL" id="KAA6330502.1"/>
    </source>
</evidence>
<dbReference type="InterPro" id="IPR008538">
    <property type="entry name" value="Uma2"/>
</dbReference>
<evidence type="ECO:0000259" key="1">
    <source>
        <dbReference type="Pfam" id="PF05685"/>
    </source>
</evidence>
<proteinExistence type="predicted"/>
<dbReference type="AlphaFoldDB" id="A0A5J4R9W8"/>
<dbReference type="PANTHER" id="PTHR36558:SF1">
    <property type="entry name" value="RESTRICTION ENDONUCLEASE DOMAIN-CONTAINING PROTEIN-RELATED"/>
    <property type="match status" value="1"/>
</dbReference>
<sequence length="196" mass="22511">MELQLDMNKRYTYADYLTWTDNKMRELLDGFIKMMSPAPTLTHARLARKISYPMIRHIDKRKGKCEVFVAPFDVRLPKPKEATDNDKIYTVVQPDICIVCDPAKLDKRGCLGAPDMIVEILSPATLKYDLNEKFNLYEAAGVKEYWVVSPAMGVNVFTLQENRKYGEGTAYEDMDDQIPVQTLEGLSISWKELFAE</sequence>
<dbReference type="InterPro" id="IPR012296">
    <property type="entry name" value="Nuclease_put_TT1808"/>
</dbReference>